<proteinExistence type="predicted"/>
<sequence length="71" mass="8426">MVYIDMSHDNLHLVNMDSLFPLKIMLTSYTLKQRFCSLSLTLSLTKGSCIILLQRTIYKMFVLNFFFLFCY</sequence>
<keyword evidence="2" id="KW-1185">Reference proteome</keyword>
<protein>
    <submittedName>
        <fullName evidence="1">Uncharacterized protein</fullName>
    </submittedName>
</protein>
<accession>A0AAN9JY39</accession>
<dbReference type="Proteomes" id="UP001367508">
    <property type="component" value="Unassembled WGS sequence"/>
</dbReference>
<gene>
    <name evidence="1" type="ORF">VNO77_40182</name>
</gene>
<evidence type="ECO:0000313" key="2">
    <source>
        <dbReference type="Proteomes" id="UP001367508"/>
    </source>
</evidence>
<reference evidence="1 2" key="1">
    <citation type="submission" date="2024-01" db="EMBL/GenBank/DDBJ databases">
        <title>The genomes of 5 underutilized Papilionoideae crops provide insights into root nodulation and disease resistanc.</title>
        <authorList>
            <person name="Jiang F."/>
        </authorList>
    </citation>
    <scope>NUCLEOTIDE SEQUENCE [LARGE SCALE GENOMIC DNA]</scope>
    <source>
        <strain evidence="1">LVBAO_FW01</strain>
        <tissue evidence="1">Leaves</tissue>
    </source>
</reference>
<dbReference type="AlphaFoldDB" id="A0AAN9JY39"/>
<name>A0AAN9JY39_CANGL</name>
<dbReference type="EMBL" id="JAYMYQ010000010">
    <property type="protein sequence ID" value="KAK7307272.1"/>
    <property type="molecule type" value="Genomic_DNA"/>
</dbReference>
<comment type="caution">
    <text evidence="1">The sequence shown here is derived from an EMBL/GenBank/DDBJ whole genome shotgun (WGS) entry which is preliminary data.</text>
</comment>
<organism evidence="1 2">
    <name type="scientific">Canavalia gladiata</name>
    <name type="common">Sword bean</name>
    <name type="synonym">Dolichos gladiatus</name>
    <dbReference type="NCBI Taxonomy" id="3824"/>
    <lineage>
        <taxon>Eukaryota</taxon>
        <taxon>Viridiplantae</taxon>
        <taxon>Streptophyta</taxon>
        <taxon>Embryophyta</taxon>
        <taxon>Tracheophyta</taxon>
        <taxon>Spermatophyta</taxon>
        <taxon>Magnoliopsida</taxon>
        <taxon>eudicotyledons</taxon>
        <taxon>Gunneridae</taxon>
        <taxon>Pentapetalae</taxon>
        <taxon>rosids</taxon>
        <taxon>fabids</taxon>
        <taxon>Fabales</taxon>
        <taxon>Fabaceae</taxon>
        <taxon>Papilionoideae</taxon>
        <taxon>50 kb inversion clade</taxon>
        <taxon>NPAAA clade</taxon>
        <taxon>indigoferoid/millettioid clade</taxon>
        <taxon>Phaseoleae</taxon>
        <taxon>Canavalia</taxon>
    </lineage>
</organism>
<evidence type="ECO:0000313" key="1">
    <source>
        <dbReference type="EMBL" id="KAK7307272.1"/>
    </source>
</evidence>